<dbReference type="GeneTree" id="ENSGT01150000290671"/>
<sequence>MNRKNKFFYMQMTLFMPKTGRNLRYVITIKKLKINCFKTRLPSLANVLIFNPM</sequence>
<dbReference type="AlphaFoldDB" id="A0A2K5NV94"/>
<name>A0A2K5NV94_CERAT</name>
<reference evidence="1" key="1">
    <citation type="submission" date="2025-08" db="UniProtKB">
        <authorList>
            <consortium name="Ensembl"/>
        </authorList>
    </citation>
    <scope>IDENTIFICATION</scope>
</reference>
<organism evidence="1 2">
    <name type="scientific">Cercocebus atys</name>
    <name type="common">Sooty mangabey</name>
    <name type="synonym">Cercocebus torquatus atys</name>
    <dbReference type="NCBI Taxonomy" id="9531"/>
    <lineage>
        <taxon>Eukaryota</taxon>
        <taxon>Metazoa</taxon>
        <taxon>Chordata</taxon>
        <taxon>Craniata</taxon>
        <taxon>Vertebrata</taxon>
        <taxon>Euteleostomi</taxon>
        <taxon>Mammalia</taxon>
        <taxon>Eutheria</taxon>
        <taxon>Euarchontoglires</taxon>
        <taxon>Primates</taxon>
        <taxon>Haplorrhini</taxon>
        <taxon>Catarrhini</taxon>
        <taxon>Cercopithecidae</taxon>
        <taxon>Cercopithecinae</taxon>
        <taxon>Cercocebus</taxon>
    </lineage>
</organism>
<keyword evidence="2" id="KW-1185">Reference proteome</keyword>
<proteinExistence type="predicted"/>
<evidence type="ECO:0000313" key="1">
    <source>
        <dbReference type="Ensembl" id="ENSCATP00000041342.1"/>
    </source>
</evidence>
<accession>A0A2K5NV94</accession>
<reference evidence="1" key="2">
    <citation type="submission" date="2025-09" db="UniProtKB">
        <authorList>
            <consortium name="Ensembl"/>
        </authorList>
    </citation>
    <scope>IDENTIFICATION</scope>
</reference>
<protein>
    <submittedName>
        <fullName evidence="1">Uncharacterized protein</fullName>
    </submittedName>
</protein>
<evidence type="ECO:0000313" key="2">
    <source>
        <dbReference type="Proteomes" id="UP000233060"/>
    </source>
</evidence>
<dbReference type="Bgee" id="ENSCATG00000043321">
    <property type="expression patterns" value="Expressed in skeletal muscle tissue and 11 other cell types or tissues"/>
</dbReference>
<dbReference type="OMA" id="FMPKTGR"/>
<dbReference type="Proteomes" id="UP000233060">
    <property type="component" value="Unassembled WGS sequence"/>
</dbReference>
<dbReference type="Ensembl" id="ENSCATT00000065743.1">
    <property type="protein sequence ID" value="ENSCATP00000041342.1"/>
    <property type="gene ID" value="ENSCATG00000043321.1"/>
</dbReference>